<dbReference type="Pfam" id="PF10138">
    <property type="entry name" value="vWA-TerF-like"/>
    <property type="match status" value="1"/>
</dbReference>
<keyword evidence="1" id="KW-0778">Tellurium resistance</keyword>
<dbReference type="GO" id="GO:0046690">
    <property type="term" value="P:response to tellurium ion"/>
    <property type="evidence" value="ECO:0007669"/>
    <property type="project" value="UniProtKB-KW"/>
</dbReference>
<protein>
    <submittedName>
        <fullName evidence="3">Putative phage inhibition, colicin resistance and tellurite resistance protein</fullName>
    </submittedName>
</protein>
<dbReference type="SMART" id="SM00327">
    <property type="entry name" value="VWA"/>
    <property type="match status" value="1"/>
</dbReference>
<sequence>MKPRPARGFLYLLTHLYCSSSQREKMQLQSGQNIPLHTSTLDLRLDYPASSGFRSEPEICIFMLNAEGKVTGDADFIFYNNLSAAGGGVRLSPGHQHANVHIELDRIPVTIQKIAITLVIDGNDTISALSQLRLTATGTAEFNVDLNGRSEKAVIMGEIYRHKDSWKLRAQGQGFNGGLEPLAVSYGVDVAQPVDTPPQASRISLEKKLEGKAPALISLAKKASVSLAKHKLDTVAARVAFVLDASGSMTGQFKKGHVQSVLDRIAVLSVQFDDDGTMDVWGFAERHKKYPDVTLDNLDGYIAAIQNTGKRSAWEILPGLGGTNNEPPVMNEVIDFFKDSTLPVYVVCITDGGISKTREIKEAIRRSANYPIFWKFVGLGGSNYGILEKLDTFSDRRIDNSNFFAIDNFATVKDEVLYEQLLEEFKDWLEQAKIAGIL</sequence>
<dbReference type="Gene3D" id="2.60.60.30">
    <property type="entry name" value="sav2460 like domains"/>
    <property type="match status" value="1"/>
</dbReference>
<dbReference type="InterPro" id="IPR051324">
    <property type="entry name" value="Stress/Tellurium_Resist"/>
</dbReference>
<geneLocation type="plasmid" evidence="3">
    <name>p602815-NR</name>
</geneLocation>
<dbReference type="CDD" id="cd06974">
    <property type="entry name" value="TerD_like"/>
    <property type="match status" value="1"/>
</dbReference>
<feature type="domain" description="VWFA" evidence="2">
    <location>
        <begin position="238"/>
        <end position="421"/>
    </location>
</feature>
<evidence type="ECO:0000256" key="1">
    <source>
        <dbReference type="ARBA" id="ARBA00022686"/>
    </source>
</evidence>
<dbReference type="EMBL" id="MN310380">
    <property type="protein sequence ID" value="QFX77946.1"/>
    <property type="molecule type" value="Genomic_DNA"/>
</dbReference>
<accession>A0A6B7PYJ7</accession>
<dbReference type="PANTHER" id="PTHR32097:SF3">
    <property type="entry name" value="TELLURITE RESISTANCE PROTEIN"/>
    <property type="match status" value="1"/>
</dbReference>
<dbReference type="InterPro" id="IPR019303">
    <property type="entry name" value="vWA_TerF_C"/>
</dbReference>
<reference evidence="3" key="1">
    <citation type="submission" date="2019-08" db="EMBL/GenBank/DDBJ databases">
        <authorList>
            <person name="Xu Y."/>
        </authorList>
    </citation>
    <scope>NUCLEOTIDE SEQUENCE</scope>
    <source>
        <strain evidence="3">170602815</strain>
        <plasmid evidence="3">p602815-NR</plasmid>
    </source>
</reference>
<name>A0A6B7PYJ7_RAOOR</name>
<dbReference type="Pfam" id="PF02342">
    <property type="entry name" value="TerD"/>
    <property type="match status" value="1"/>
</dbReference>
<keyword evidence="3" id="KW-0614">Plasmid</keyword>
<dbReference type="InterPro" id="IPR003325">
    <property type="entry name" value="TerD"/>
</dbReference>
<dbReference type="InterPro" id="IPR002035">
    <property type="entry name" value="VWF_A"/>
</dbReference>
<proteinExistence type="predicted"/>
<dbReference type="InterPro" id="IPR036465">
    <property type="entry name" value="vWFA_dom_sf"/>
</dbReference>
<dbReference type="SUPFAM" id="SSF53300">
    <property type="entry name" value="vWA-like"/>
    <property type="match status" value="1"/>
</dbReference>
<evidence type="ECO:0000259" key="2">
    <source>
        <dbReference type="PROSITE" id="PS50234"/>
    </source>
</evidence>
<dbReference type="PANTHER" id="PTHR32097">
    <property type="entry name" value="CAMP-BINDING PROTEIN 1-RELATED"/>
    <property type="match status" value="1"/>
</dbReference>
<organism evidence="3">
    <name type="scientific">Raoultella ornithinolytica</name>
    <name type="common">Klebsiella ornithinolytica</name>
    <dbReference type="NCBI Taxonomy" id="54291"/>
    <lineage>
        <taxon>Bacteria</taxon>
        <taxon>Pseudomonadati</taxon>
        <taxon>Pseudomonadota</taxon>
        <taxon>Gammaproteobacteria</taxon>
        <taxon>Enterobacterales</taxon>
        <taxon>Enterobacteriaceae</taxon>
        <taxon>Klebsiella/Raoultella group</taxon>
        <taxon>Raoultella</taxon>
    </lineage>
</organism>
<dbReference type="Gene3D" id="3.40.50.410">
    <property type="entry name" value="von Willebrand factor, type A domain"/>
    <property type="match status" value="1"/>
</dbReference>
<dbReference type="PROSITE" id="PS50234">
    <property type="entry name" value="VWFA"/>
    <property type="match status" value="1"/>
</dbReference>
<dbReference type="AlphaFoldDB" id="A0A6B7PYJ7"/>
<evidence type="ECO:0000313" key="3">
    <source>
        <dbReference type="EMBL" id="QFX77946.1"/>
    </source>
</evidence>